<dbReference type="AlphaFoldDB" id="X1D3P6"/>
<protein>
    <submittedName>
        <fullName evidence="1">Uncharacterized protein</fullName>
    </submittedName>
</protein>
<comment type="caution">
    <text evidence="1">The sequence shown here is derived from an EMBL/GenBank/DDBJ whole genome shotgun (WGS) entry which is preliminary data.</text>
</comment>
<feature type="non-terminal residue" evidence="1">
    <location>
        <position position="1"/>
    </location>
</feature>
<dbReference type="Gene3D" id="3.90.1150.10">
    <property type="entry name" value="Aspartate Aminotransferase, domain 1"/>
    <property type="match status" value="1"/>
</dbReference>
<dbReference type="InterPro" id="IPR015422">
    <property type="entry name" value="PyrdxlP-dep_Trfase_small"/>
</dbReference>
<evidence type="ECO:0000313" key="1">
    <source>
        <dbReference type="EMBL" id="GAG99742.1"/>
    </source>
</evidence>
<sequence length="80" mass="9317">CIRSKQRNDLSVYLKEKRIATGVHYKPIHLYKCYGNIPSLPNAEKYFEEILSLPMHPGLTNDEINVVIDTIHSFFHKEDS</sequence>
<dbReference type="InterPro" id="IPR000653">
    <property type="entry name" value="DegT/StrS_aminotransferase"/>
</dbReference>
<gene>
    <name evidence="1" type="ORF">S01H4_43537</name>
</gene>
<accession>X1D3P6</accession>
<organism evidence="1">
    <name type="scientific">marine sediment metagenome</name>
    <dbReference type="NCBI Taxonomy" id="412755"/>
    <lineage>
        <taxon>unclassified sequences</taxon>
        <taxon>metagenomes</taxon>
        <taxon>ecological metagenomes</taxon>
    </lineage>
</organism>
<dbReference type="Pfam" id="PF01041">
    <property type="entry name" value="DegT_DnrJ_EryC1"/>
    <property type="match status" value="1"/>
</dbReference>
<reference evidence="1" key="1">
    <citation type="journal article" date="2014" name="Front. Microbiol.">
        <title>High frequency of phylogenetically diverse reductive dehalogenase-homologous genes in deep subseafloor sedimentary metagenomes.</title>
        <authorList>
            <person name="Kawai M."/>
            <person name="Futagami T."/>
            <person name="Toyoda A."/>
            <person name="Takaki Y."/>
            <person name="Nishi S."/>
            <person name="Hori S."/>
            <person name="Arai W."/>
            <person name="Tsubouchi T."/>
            <person name="Morono Y."/>
            <person name="Uchiyama I."/>
            <person name="Ito T."/>
            <person name="Fujiyama A."/>
            <person name="Inagaki F."/>
            <person name="Takami H."/>
        </authorList>
    </citation>
    <scope>NUCLEOTIDE SEQUENCE</scope>
    <source>
        <strain evidence="1">Expedition CK06-06</strain>
    </source>
</reference>
<dbReference type="SUPFAM" id="SSF53383">
    <property type="entry name" value="PLP-dependent transferases"/>
    <property type="match status" value="1"/>
</dbReference>
<dbReference type="EMBL" id="BART01024033">
    <property type="protein sequence ID" value="GAG99742.1"/>
    <property type="molecule type" value="Genomic_DNA"/>
</dbReference>
<name>X1D3P6_9ZZZZ</name>
<proteinExistence type="predicted"/>
<dbReference type="InterPro" id="IPR015424">
    <property type="entry name" value="PyrdxlP-dep_Trfase"/>
</dbReference>